<dbReference type="AlphaFoldDB" id="A0A0L0HN02"/>
<name>A0A0L0HN02_SPIPD</name>
<keyword evidence="2" id="KW-1185">Reference proteome</keyword>
<dbReference type="EMBL" id="KQ257453">
    <property type="protein sequence ID" value="KND02189.1"/>
    <property type="molecule type" value="Genomic_DNA"/>
</dbReference>
<sequence length="209" mass="23606">MPPTTELDSQDAVEEAVPMQPIEKGTETVPRHFGDIMSSRETTLILPTDFSPMERILLTANGNVQRILSAYYNSTVSVDIIHNELINEESASNAETESVFRREVNLRCLNQICCNAKSTVTITDPEYLRLILEQQVGIGQLFRYLNILPEFELLQVGRTVNSFWREYDLRSNGVNCRIREEFPLGVFNLQGTETTASTSPVCIQTSEVN</sequence>
<dbReference type="SUPFAM" id="SSF64288">
    <property type="entry name" value="Chorismate lyase-like"/>
    <property type="match status" value="1"/>
</dbReference>
<protein>
    <submittedName>
        <fullName evidence="1">Uncharacterized protein</fullName>
    </submittedName>
</protein>
<dbReference type="OMA" id="IEKHKYG"/>
<evidence type="ECO:0000313" key="2">
    <source>
        <dbReference type="Proteomes" id="UP000053201"/>
    </source>
</evidence>
<dbReference type="OrthoDB" id="5673at2759"/>
<evidence type="ECO:0000313" key="1">
    <source>
        <dbReference type="EMBL" id="KND02189.1"/>
    </source>
</evidence>
<gene>
    <name evidence="1" type="ORF">SPPG_02677</name>
</gene>
<dbReference type="eggNOG" id="ENOG502S5ZC">
    <property type="taxonomic scope" value="Eukaryota"/>
</dbReference>
<dbReference type="RefSeq" id="XP_016610228.1">
    <property type="nucleotide sequence ID" value="XM_016750961.1"/>
</dbReference>
<dbReference type="VEuPathDB" id="FungiDB:SPPG_02677"/>
<dbReference type="GeneID" id="27686246"/>
<dbReference type="InParanoid" id="A0A0L0HN02"/>
<dbReference type="Gene3D" id="3.40.1410.10">
    <property type="entry name" value="Chorismate lyase-like"/>
    <property type="match status" value="1"/>
</dbReference>
<dbReference type="InterPro" id="IPR028978">
    <property type="entry name" value="Chorismate_lyase_/UTRA_dom_sf"/>
</dbReference>
<dbReference type="Proteomes" id="UP000053201">
    <property type="component" value="Unassembled WGS sequence"/>
</dbReference>
<dbReference type="STRING" id="645134.A0A0L0HN02"/>
<reference evidence="1 2" key="1">
    <citation type="submission" date="2009-08" db="EMBL/GenBank/DDBJ databases">
        <title>The Genome Sequence of Spizellomyces punctatus strain DAOM BR117.</title>
        <authorList>
            <consortium name="The Broad Institute Genome Sequencing Platform"/>
            <person name="Russ C."/>
            <person name="Cuomo C."/>
            <person name="Shea T."/>
            <person name="Young S.K."/>
            <person name="Zeng Q."/>
            <person name="Koehrsen M."/>
            <person name="Haas B."/>
            <person name="Borodovsky M."/>
            <person name="Guigo R."/>
            <person name="Alvarado L."/>
            <person name="Berlin A."/>
            <person name="Bochicchio J."/>
            <person name="Borenstein D."/>
            <person name="Chapman S."/>
            <person name="Chen Z."/>
            <person name="Engels R."/>
            <person name="Freedman E."/>
            <person name="Gellesch M."/>
            <person name="Goldberg J."/>
            <person name="Griggs A."/>
            <person name="Gujja S."/>
            <person name="Heiman D."/>
            <person name="Hepburn T."/>
            <person name="Howarth C."/>
            <person name="Jen D."/>
            <person name="Larson L."/>
            <person name="Lewis B."/>
            <person name="Mehta T."/>
            <person name="Park D."/>
            <person name="Pearson M."/>
            <person name="Roberts A."/>
            <person name="Saif S."/>
            <person name="Shenoy N."/>
            <person name="Sisk P."/>
            <person name="Stolte C."/>
            <person name="Sykes S."/>
            <person name="Thomson T."/>
            <person name="Walk T."/>
            <person name="White J."/>
            <person name="Yandava C."/>
            <person name="Burger G."/>
            <person name="Gray M.W."/>
            <person name="Holland P.W.H."/>
            <person name="King N."/>
            <person name="Lang F.B.F."/>
            <person name="Roger A.J."/>
            <person name="Ruiz-Trillo I."/>
            <person name="Lander E."/>
            <person name="Nusbaum C."/>
        </authorList>
    </citation>
    <scope>NUCLEOTIDE SEQUENCE [LARGE SCALE GENOMIC DNA]</scope>
    <source>
        <strain evidence="1 2">DAOM BR117</strain>
    </source>
</reference>
<accession>A0A0L0HN02</accession>
<organism evidence="1 2">
    <name type="scientific">Spizellomyces punctatus (strain DAOM BR117)</name>
    <dbReference type="NCBI Taxonomy" id="645134"/>
    <lineage>
        <taxon>Eukaryota</taxon>
        <taxon>Fungi</taxon>
        <taxon>Fungi incertae sedis</taxon>
        <taxon>Chytridiomycota</taxon>
        <taxon>Chytridiomycota incertae sedis</taxon>
        <taxon>Chytridiomycetes</taxon>
        <taxon>Spizellomycetales</taxon>
        <taxon>Spizellomycetaceae</taxon>
        <taxon>Spizellomyces</taxon>
    </lineage>
</organism>
<proteinExistence type="predicted"/>